<keyword evidence="7 9" id="KW-0472">Membrane</keyword>
<feature type="transmembrane region" description="Helical" evidence="9">
    <location>
        <begin position="106"/>
        <end position="128"/>
    </location>
</feature>
<feature type="transmembrane region" description="Helical" evidence="9">
    <location>
        <begin position="76"/>
        <end position="94"/>
    </location>
</feature>
<evidence type="ECO:0000259" key="11">
    <source>
        <dbReference type="Pfam" id="PF16916"/>
    </source>
</evidence>
<evidence type="ECO:0000259" key="10">
    <source>
        <dbReference type="Pfam" id="PF01545"/>
    </source>
</evidence>
<keyword evidence="4 9" id="KW-0812">Transmembrane</keyword>
<name>A0A6J7N4Q0_9ZZZZ</name>
<dbReference type="GO" id="GO:0005886">
    <property type="term" value="C:plasma membrane"/>
    <property type="evidence" value="ECO:0007669"/>
    <property type="project" value="TreeGrafter"/>
</dbReference>
<evidence type="ECO:0000256" key="8">
    <source>
        <dbReference type="SAM" id="MobiDB-lite"/>
    </source>
</evidence>
<evidence type="ECO:0000256" key="4">
    <source>
        <dbReference type="ARBA" id="ARBA00022692"/>
    </source>
</evidence>
<dbReference type="SUPFAM" id="SSF161111">
    <property type="entry name" value="Cation efflux protein transmembrane domain-like"/>
    <property type="match status" value="1"/>
</dbReference>
<dbReference type="InterPro" id="IPR058533">
    <property type="entry name" value="Cation_efflux_TM"/>
</dbReference>
<evidence type="ECO:0000256" key="9">
    <source>
        <dbReference type="SAM" id="Phobius"/>
    </source>
</evidence>
<protein>
    <submittedName>
        <fullName evidence="12">Unannotated protein</fullName>
    </submittedName>
</protein>
<dbReference type="EMBL" id="CAFBQW010000203">
    <property type="protein sequence ID" value="CAB5068529.1"/>
    <property type="molecule type" value="Genomic_DNA"/>
</dbReference>
<feature type="transmembrane region" description="Helical" evidence="9">
    <location>
        <begin position="39"/>
        <end position="64"/>
    </location>
</feature>
<dbReference type="AlphaFoldDB" id="A0A6J7N4Q0"/>
<organism evidence="12">
    <name type="scientific">freshwater metagenome</name>
    <dbReference type="NCBI Taxonomy" id="449393"/>
    <lineage>
        <taxon>unclassified sequences</taxon>
        <taxon>metagenomes</taxon>
        <taxon>ecological metagenomes</taxon>
    </lineage>
</organism>
<comment type="subcellular location">
    <subcellularLocation>
        <location evidence="1">Membrane</location>
        <topology evidence="1">Multi-pass membrane protein</topology>
    </subcellularLocation>
</comment>
<keyword evidence="3" id="KW-0813">Transport</keyword>
<dbReference type="InterPro" id="IPR002524">
    <property type="entry name" value="Cation_efflux"/>
</dbReference>
<reference evidence="12" key="1">
    <citation type="submission" date="2020-05" db="EMBL/GenBank/DDBJ databases">
        <authorList>
            <person name="Chiriac C."/>
            <person name="Salcher M."/>
            <person name="Ghai R."/>
            <person name="Kavagutti S V."/>
        </authorList>
    </citation>
    <scope>NUCLEOTIDE SEQUENCE</scope>
</reference>
<keyword evidence="5 9" id="KW-1133">Transmembrane helix</keyword>
<dbReference type="Pfam" id="PF16916">
    <property type="entry name" value="ZT_dimer"/>
    <property type="match status" value="1"/>
</dbReference>
<evidence type="ECO:0000256" key="7">
    <source>
        <dbReference type="ARBA" id="ARBA00023136"/>
    </source>
</evidence>
<dbReference type="NCBIfam" id="TIGR01297">
    <property type="entry name" value="CDF"/>
    <property type="match status" value="1"/>
</dbReference>
<sequence length="323" mass="33820">MSTSGQQDGHPAHSDGHAHIKGHGHSHGHDVRGAQRNALVFAIGANTLLLGAQVAVGLILGSLALLADSLHNASDVVALIVALIGQSLATRPATPRQSYGLARAEILGALLNGAVLLALTGWVVVTAIGRFSNPTTLAPLPLAAIGFLGLVVNSGSAWYLSRSGGSNLNIRAAFWHLVADALGSLGVILAAAGIYFFNAEWADPAASILISALILVGVWRLMKDTVMVLLEVTPKGIDPDEVLAGIESMTGIRSVHHLHIWAIDSEATALTAHLELEDGTDLHRAQELADAARVLVHDRFNIAHATFEPECHDCAAPDHDHAN</sequence>
<feature type="transmembrane region" description="Helical" evidence="9">
    <location>
        <begin position="172"/>
        <end position="198"/>
    </location>
</feature>
<dbReference type="GO" id="GO:0005385">
    <property type="term" value="F:zinc ion transmembrane transporter activity"/>
    <property type="evidence" value="ECO:0007669"/>
    <property type="project" value="TreeGrafter"/>
</dbReference>
<dbReference type="Gene3D" id="1.20.1510.10">
    <property type="entry name" value="Cation efflux protein transmembrane domain"/>
    <property type="match status" value="1"/>
</dbReference>
<evidence type="ECO:0000256" key="3">
    <source>
        <dbReference type="ARBA" id="ARBA00022448"/>
    </source>
</evidence>
<accession>A0A6J7N4Q0</accession>
<evidence type="ECO:0000313" key="13">
    <source>
        <dbReference type="EMBL" id="CAB5068529.1"/>
    </source>
</evidence>
<evidence type="ECO:0000256" key="5">
    <source>
        <dbReference type="ARBA" id="ARBA00022989"/>
    </source>
</evidence>
<evidence type="ECO:0000256" key="6">
    <source>
        <dbReference type="ARBA" id="ARBA00023065"/>
    </source>
</evidence>
<dbReference type="PANTHER" id="PTHR11562:SF17">
    <property type="entry name" value="RE54080P-RELATED"/>
    <property type="match status" value="1"/>
</dbReference>
<comment type="similarity">
    <text evidence="2">Belongs to the cation diffusion facilitator (CDF) transporter (TC 2.A.4) family. SLC30A subfamily.</text>
</comment>
<evidence type="ECO:0000313" key="12">
    <source>
        <dbReference type="EMBL" id="CAB4988430.1"/>
    </source>
</evidence>
<dbReference type="EMBL" id="CAFBOG010000151">
    <property type="protein sequence ID" value="CAB4988430.1"/>
    <property type="molecule type" value="Genomic_DNA"/>
</dbReference>
<feature type="domain" description="Cation efflux protein cytoplasmic" evidence="11">
    <location>
        <begin position="235"/>
        <end position="306"/>
    </location>
</feature>
<keyword evidence="6" id="KW-0406">Ion transport</keyword>
<dbReference type="InterPro" id="IPR027469">
    <property type="entry name" value="Cation_efflux_TMD_sf"/>
</dbReference>
<dbReference type="InterPro" id="IPR050681">
    <property type="entry name" value="CDF/SLC30A"/>
</dbReference>
<dbReference type="InterPro" id="IPR036837">
    <property type="entry name" value="Cation_efflux_CTD_sf"/>
</dbReference>
<dbReference type="SUPFAM" id="SSF160240">
    <property type="entry name" value="Cation efflux protein cytoplasmic domain-like"/>
    <property type="match status" value="1"/>
</dbReference>
<feature type="region of interest" description="Disordered" evidence="8">
    <location>
        <begin position="1"/>
        <end position="30"/>
    </location>
</feature>
<dbReference type="Pfam" id="PF01545">
    <property type="entry name" value="Cation_efflux"/>
    <property type="match status" value="1"/>
</dbReference>
<dbReference type="InterPro" id="IPR027470">
    <property type="entry name" value="Cation_efflux_CTD"/>
</dbReference>
<evidence type="ECO:0000256" key="2">
    <source>
        <dbReference type="ARBA" id="ARBA00008873"/>
    </source>
</evidence>
<proteinExistence type="inferred from homology"/>
<dbReference type="PANTHER" id="PTHR11562">
    <property type="entry name" value="CATION EFFLUX PROTEIN/ ZINC TRANSPORTER"/>
    <property type="match status" value="1"/>
</dbReference>
<feature type="domain" description="Cation efflux protein transmembrane" evidence="10">
    <location>
        <begin position="40"/>
        <end position="230"/>
    </location>
</feature>
<evidence type="ECO:0000256" key="1">
    <source>
        <dbReference type="ARBA" id="ARBA00004141"/>
    </source>
</evidence>
<feature type="transmembrane region" description="Helical" evidence="9">
    <location>
        <begin position="140"/>
        <end position="160"/>
    </location>
</feature>
<feature type="transmembrane region" description="Helical" evidence="9">
    <location>
        <begin position="204"/>
        <end position="222"/>
    </location>
</feature>
<gene>
    <name evidence="12" type="ORF">UFOPK3914_01453</name>
    <name evidence="13" type="ORF">UFOPK4354_01531</name>
</gene>